<keyword evidence="1" id="KW-0732">Signal</keyword>
<evidence type="ECO:0000256" key="1">
    <source>
        <dbReference type="SAM" id="SignalP"/>
    </source>
</evidence>
<feature type="signal peptide" evidence="1">
    <location>
        <begin position="1"/>
        <end position="20"/>
    </location>
</feature>
<reference evidence="3" key="1">
    <citation type="submission" date="2021-07" db="EMBL/GenBank/DDBJ databases">
        <title>Genomic diversity and antimicrobial resistance of Prevotella spp. isolated from chronic lung disease airways.</title>
        <authorList>
            <person name="Webb K.A."/>
            <person name="Olagoke O.S."/>
            <person name="Baird T."/>
            <person name="Neill J."/>
            <person name="Pham A."/>
            <person name="Wells T.J."/>
            <person name="Ramsay K.A."/>
            <person name="Bell S.C."/>
            <person name="Sarovich D.S."/>
            <person name="Price E.P."/>
        </authorList>
    </citation>
    <scope>NUCLEOTIDE SEQUENCE</scope>
    <source>
        <strain evidence="3">SCHI0047.S.3</strain>
    </source>
</reference>
<proteinExistence type="predicted"/>
<evidence type="ECO:0000313" key="3">
    <source>
        <dbReference type="EMBL" id="MBW4866201.1"/>
    </source>
</evidence>
<comment type="caution">
    <text evidence="3">The sequence shown here is derived from an EMBL/GenBank/DDBJ whole genome shotgun (WGS) entry which is preliminary data.</text>
</comment>
<evidence type="ECO:0000259" key="2">
    <source>
        <dbReference type="Pfam" id="PF13568"/>
    </source>
</evidence>
<accession>A0AAW4NN15</accession>
<dbReference type="Pfam" id="PF13568">
    <property type="entry name" value="OMP_b-brl_2"/>
    <property type="match status" value="1"/>
</dbReference>
<gene>
    <name evidence="3" type="ORF">KZY68_09310</name>
</gene>
<protein>
    <submittedName>
        <fullName evidence="3">PorT family protein</fullName>
    </submittedName>
</protein>
<feature type="domain" description="Outer membrane protein beta-barrel" evidence="2">
    <location>
        <begin position="20"/>
        <end position="203"/>
    </location>
</feature>
<dbReference type="EMBL" id="JAHXRF010000013">
    <property type="protein sequence ID" value="MBW4866201.1"/>
    <property type="molecule type" value="Genomic_DNA"/>
</dbReference>
<evidence type="ECO:0000313" key="4">
    <source>
        <dbReference type="Proteomes" id="UP001196873"/>
    </source>
</evidence>
<organism evidence="3 4">
    <name type="scientific">Segatella salivae</name>
    <dbReference type="NCBI Taxonomy" id="228604"/>
    <lineage>
        <taxon>Bacteria</taxon>
        <taxon>Pseudomonadati</taxon>
        <taxon>Bacteroidota</taxon>
        <taxon>Bacteroidia</taxon>
        <taxon>Bacteroidales</taxon>
        <taxon>Prevotellaceae</taxon>
        <taxon>Segatella</taxon>
    </lineage>
</organism>
<dbReference type="Proteomes" id="UP001196873">
    <property type="component" value="Unassembled WGS sequence"/>
</dbReference>
<dbReference type="AlphaFoldDB" id="A0AAW4NN15"/>
<feature type="chain" id="PRO_5043632900" evidence="1">
    <location>
        <begin position="21"/>
        <end position="248"/>
    </location>
</feature>
<name>A0AAW4NN15_9BACT</name>
<dbReference type="RefSeq" id="WP_007134147.1">
    <property type="nucleotide sequence ID" value="NZ_CABKPN010000001.1"/>
</dbReference>
<sequence length="248" mass="28188">MKKNIIVTLLLSLFSLSISAQYTKGDFFIQPKLGFNMSKFVGSGLLYSPKWKAGYEAGVEAEWFVSTHNSLSFGLAYRQIGCGFNYKEIHDMTYKKSTDKLERLNMNYIALPVMYSFYVKPHLAFKIGLEVSGLLTAKLHAHSYGKMADPLPGNDGYSSDDDVTKYVWHDYSHHETTEKNNDFKRVCVAIPVGISYDYKQFVMTGIVHIDLNRIYTYDKIYIPGGGMSDKHGLRNLYIGITAGYKFKL</sequence>
<dbReference type="InterPro" id="IPR025665">
    <property type="entry name" value="Beta-barrel_OMP_2"/>
</dbReference>